<dbReference type="Gene3D" id="3.20.20.140">
    <property type="entry name" value="Metal-dependent hydrolases"/>
    <property type="match status" value="1"/>
</dbReference>
<proteinExistence type="predicted"/>
<feature type="domain" description="Amidohydrolase-related" evidence="1">
    <location>
        <begin position="22"/>
        <end position="275"/>
    </location>
</feature>
<dbReference type="InterPro" id="IPR006680">
    <property type="entry name" value="Amidohydro-rel"/>
</dbReference>
<dbReference type="EMBL" id="NKUJ01000050">
    <property type="protein sequence ID" value="RMJ16266.1"/>
    <property type="molecule type" value="Genomic_DNA"/>
</dbReference>
<protein>
    <recommendedName>
        <fullName evidence="1">Amidohydrolase-related domain-containing protein</fullName>
    </recommendedName>
</protein>
<name>A0A3M2SFC6_9HYPO</name>
<reference evidence="2 3" key="1">
    <citation type="submission" date="2017-06" db="EMBL/GenBank/DDBJ databases">
        <title>Comparative genomic analysis of Ambrosia Fusariam Clade fungi.</title>
        <authorList>
            <person name="Stajich J.E."/>
            <person name="Carrillo J."/>
            <person name="Kijimoto T."/>
            <person name="Eskalen A."/>
            <person name="O'Donnell K."/>
            <person name="Kasson M."/>
        </authorList>
    </citation>
    <scope>NUCLEOTIDE SEQUENCE [LARGE SCALE GENOMIC DNA]</scope>
    <source>
        <strain evidence="2">UCR3666</strain>
    </source>
</reference>
<dbReference type="OrthoDB" id="2135488at2759"/>
<accession>A0A3M2SFC6</accession>
<dbReference type="InterPro" id="IPR052358">
    <property type="entry name" value="Aro_Compnd_Degr_Hydrolases"/>
</dbReference>
<dbReference type="PANTHER" id="PTHR35563:SF2">
    <property type="entry name" value="BARREL METAL-DEPENDENT HYDROLASE, PUTATIVE (AFU_ORTHOLOGUE AFUA_1G16240)-RELATED"/>
    <property type="match status" value="1"/>
</dbReference>
<evidence type="ECO:0000313" key="3">
    <source>
        <dbReference type="Proteomes" id="UP000277212"/>
    </source>
</evidence>
<keyword evidence="3" id="KW-1185">Reference proteome</keyword>
<dbReference type="AlphaFoldDB" id="A0A3M2SFC6"/>
<dbReference type="Pfam" id="PF04909">
    <property type="entry name" value="Amidohydro_2"/>
    <property type="match status" value="1"/>
</dbReference>
<dbReference type="PANTHER" id="PTHR35563">
    <property type="entry name" value="BARREL METAL-DEPENDENT HYDROLASE, PUTATIVE (AFU_ORTHOLOGUE AFUA_1G16240)-RELATED"/>
    <property type="match status" value="1"/>
</dbReference>
<organism evidence="2 3">
    <name type="scientific">Fusarium kuroshium</name>
    <dbReference type="NCBI Taxonomy" id="2010991"/>
    <lineage>
        <taxon>Eukaryota</taxon>
        <taxon>Fungi</taxon>
        <taxon>Dikarya</taxon>
        <taxon>Ascomycota</taxon>
        <taxon>Pezizomycotina</taxon>
        <taxon>Sordariomycetes</taxon>
        <taxon>Hypocreomycetidae</taxon>
        <taxon>Hypocreales</taxon>
        <taxon>Nectriaceae</taxon>
        <taxon>Fusarium</taxon>
        <taxon>Fusarium solani species complex</taxon>
    </lineage>
</organism>
<evidence type="ECO:0000259" key="1">
    <source>
        <dbReference type="Pfam" id="PF04909"/>
    </source>
</evidence>
<dbReference type="InterPro" id="IPR032466">
    <property type="entry name" value="Metal_Hydrolase"/>
</dbReference>
<sequence>MGSLDSMNSQDGNVSLPPGSWDTHVHVFDSSIGQFSLSRVYTPAQAKLTELVDYISGLSQDRRPVNMVLVQPSPYDVDNSVMLASLQHLRDSKCCTARGIAVVDLDKITDKELWRMHTLGIRGLRLNVKADGRSVDVDALRETIQAATARIRYFPGWKLQLFCSASMWDELYDTILTLPVQVIADHMGGLLGSSKLPRDDPGKHDPRLQKGYKSVVRLAEQSKVLIKISGLYRLSAQTDSGLSDLEPLIRDLASRVPDSLIWASDWPHTGEGADRLDRNLGRVEKFRHVDNRLLLANVRRWVGEEETWNKMMIHTPNKVYL</sequence>
<evidence type="ECO:0000313" key="2">
    <source>
        <dbReference type="EMBL" id="RMJ16266.1"/>
    </source>
</evidence>
<gene>
    <name evidence="2" type="ORF">CDV36_004080</name>
</gene>
<comment type="caution">
    <text evidence="2">The sequence shown here is derived from an EMBL/GenBank/DDBJ whole genome shotgun (WGS) entry which is preliminary data.</text>
</comment>
<dbReference type="GO" id="GO:0016787">
    <property type="term" value="F:hydrolase activity"/>
    <property type="evidence" value="ECO:0007669"/>
    <property type="project" value="InterPro"/>
</dbReference>
<dbReference type="Proteomes" id="UP000277212">
    <property type="component" value="Unassembled WGS sequence"/>
</dbReference>
<dbReference type="SUPFAM" id="SSF51556">
    <property type="entry name" value="Metallo-dependent hydrolases"/>
    <property type="match status" value="1"/>
</dbReference>